<sequence length="101" mass="11556">MDSKWAAGFEDEIQPPRMVGTRLSPALNRVLGVRRLKQILGLQLWAGRDQKQVWVSLLLHTSMRGVEALGRRRGLEICHRFLENPCSSAGDLGWWYRREAG</sequence>
<reference evidence="1 2" key="1">
    <citation type="submission" date="2017-04" db="EMBL/GenBank/DDBJ databases">
        <title>Novel microbial lineages endemic to geothermal iron-oxide mats fill important gaps in the evolutionary history of Archaea.</title>
        <authorList>
            <person name="Jay Z.J."/>
            <person name="Beam J.P."/>
            <person name="Dlakic M."/>
            <person name="Rusch D.B."/>
            <person name="Kozubal M.A."/>
            <person name="Inskeep W.P."/>
        </authorList>
    </citation>
    <scope>NUCLEOTIDE SEQUENCE [LARGE SCALE GENOMIC DNA]</scope>
    <source>
        <strain evidence="1">ECH_B_2</strain>
    </source>
</reference>
<dbReference type="Proteomes" id="UP000241284">
    <property type="component" value="Unassembled WGS sequence"/>
</dbReference>
<evidence type="ECO:0000313" key="1">
    <source>
        <dbReference type="EMBL" id="PSN94359.1"/>
    </source>
</evidence>
<evidence type="ECO:0000313" key="2">
    <source>
        <dbReference type="Proteomes" id="UP000241284"/>
    </source>
</evidence>
<proteinExistence type="predicted"/>
<dbReference type="AlphaFoldDB" id="A0A2R6B6U8"/>
<organism evidence="1 2">
    <name type="scientific">Candidatus Marsarchaeota G2 archaeon ECH_B_2</name>
    <dbReference type="NCBI Taxonomy" id="1978160"/>
    <lineage>
        <taxon>Archaea</taxon>
        <taxon>Candidatus Marsarchaeota</taxon>
        <taxon>Candidatus Marsarchaeota group 2</taxon>
    </lineage>
</organism>
<gene>
    <name evidence="1" type="ORF">B9Q06_09445</name>
</gene>
<dbReference type="EMBL" id="NEXH01000026">
    <property type="protein sequence ID" value="PSN94359.1"/>
    <property type="molecule type" value="Genomic_DNA"/>
</dbReference>
<protein>
    <submittedName>
        <fullName evidence="1">Uncharacterized protein</fullName>
    </submittedName>
</protein>
<name>A0A2R6B6U8_9ARCH</name>
<comment type="caution">
    <text evidence="1">The sequence shown here is derived from an EMBL/GenBank/DDBJ whole genome shotgun (WGS) entry which is preliminary data.</text>
</comment>
<accession>A0A2R6B6U8</accession>